<dbReference type="RefSeq" id="WP_170085950.1">
    <property type="nucleotide sequence ID" value="NZ_CP047972.1"/>
</dbReference>
<evidence type="ECO:0000313" key="3">
    <source>
        <dbReference type="EMBL" id="CAB3394290.1"/>
    </source>
</evidence>
<feature type="transmembrane region" description="Helical" evidence="2">
    <location>
        <begin position="40"/>
        <end position="61"/>
    </location>
</feature>
<keyword evidence="2" id="KW-0812">Transmembrane</keyword>
<organism evidence="3 4">
    <name type="scientific">Kyrpidia spormannii</name>
    <dbReference type="NCBI Taxonomy" id="2055160"/>
    <lineage>
        <taxon>Bacteria</taxon>
        <taxon>Bacillati</taxon>
        <taxon>Bacillota</taxon>
        <taxon>Bacilli</taxon>
        <taxon>Bacillales</taxon>
        <taxon>Alicyclobacillaceae</taxon>
        <taxon>Kyrpidia</taxon>
    </lineage>
</organism>
<keyword evidence="2" id="KW-1133">Transmembrane helix</keyword>
<dbReference type="InterPro" id="IPR046096">
    <property type="entry name" value="DUF6114"/>
</dbReference>
<feature type="region of interest" description="Disordered" evidence="1">
    <location>
        <begin position="1"/>
        <end position="23"/>
    </location>
</feature>
<proteinExistence type="predicted"/>
<protein>
    <submittedName>
        <fullName evidence="3">Uncharacterized protein</fullName>
    </submittedName>
</protein>
<name>A0A6F9EBL9_9BACL</name>
<dbReference type="AlphaFoldDB" id="A0A6F9EBL9"/>
<reference evidence="3 4" key="1">
    <citation type="submission" date="2020-04" db="EMBL/GenBank/DDBJ databases">
        <authorList>
            <person name="Hogendoorn C."/>
        </authorList>
    </citation>
    <scope>NUCLEOTIDE SEQUENCE [LARGE SCALE GENOMIC DNA]</scope>
    <source>
        <strain evidence="3">COOX1</strain>
    </source>
</reference>
<evidence type="ECO:0000313" key="4">
    <source>
        <dbReference type="Proteomes" id="UP000502196"/>
    </source>
</evidence>
<gene>
    <name evidence="3" type="ORF">COOX1_2340</name>
</gene>
<dbReference type="EMBL" id="LR792683">
    <property type="protein sequence ID" value="CAB3394290.1"/>
    <property type="molecule type" value="Genomic_DNA"/>
</dbReference>
<accession>A0A6F9EBL9</accession>
<dbReference type="Pfam" id="PF19609">
    <property type="entry name" value="DUF6114"/>
    <property type="match status" value="1"/>
</dbReference>
<sequence>MVEGMDVRPREGDSPGDGDPARAKNIPEIRAMRRRPRAGLTLVTLAGLLIVWIPANLYWLAFVPGSFAFAGLLFGSLVLACGVVGWIMPRYVRLLGVFAIIVSILSIIGALGGMIIGMLLGIIGGALCVAWSPKGQATSEDAGAGSASAGGAVTLPADGMWNRWFR</sequence>
<feature type="transmembrane region" description="Helical" evidence="2">
    <location>
        <begin position="67"/>
        <end position="87"/>
    </location>
</feature>
<dbReference type="Proteomes" id="UP000502196">
    <property type="component" value="Chromosome"/>
</dbReference>
<feature type="transmembrane region" description="Helical" evidence="2">
    <location>
        <begin position="94"/>
        <end position="127"/>
    </location>
</feature>
<evidence type="ECO:0000256" key="1">
    <source>
        <dbReference type="SAM" id="MobiDB-lite"/>
    </source>
</evidence>
<keyword evidence="2" id="KW-0472">Membrane</keyword>
<evidence type="ECO:0000256" key="2">
    <source>
        <dbReference type="SAM" id="Phobius"/>
    </source>
</evidence>